<evidence type="ECO:0000256" key="2">
    <source>
        <dbReference type="ARBA" id="ARBA00012759"/>
    </source>
</evidence>
<evidence type="ECO:0000256" key="3">
    <source>
        <dbReference type="ARBA" id="ARBA00022670"/>
    </source>
</evidence>
<keyword evidence="4" id="KW-0479">Metal-binding</keyword>
<dbReference type="PROSITE" id="PS00973">
    <property type="entry name" value="USP_2"/>
    <property type="match status" value="1"/>
</dbReference>
<dbReference type="PROSITE" id="PS50199">
    <property type="entry name" value="ZF_RANBP2_2"/>
    <property type="match status" value="1"/>
</dbReference>
<dbReference type="InterPro" id="IPR036443">
    <property type="entry name" value="Znf_RanBP2_sf"/>
</dbReference>
<feature type="region of interest" description="Disordered" evidence="14">
    <location>
        <begin position="1248"/>
        <end position="1269"/>
    </location>
</feature>
<feature type="domain" description="USP" evidence="16">
    <location>
        <begin position="48"/>
        <end position="450"/>
    </location>
</feature>
<dbReference type="GO" id="GO:0016579">
    <property type="term" value="P:protein deubiquitination"/>
    <property type="evidence" value="ECO:0007669"/>
    <property type="project" value="InterPro"/>
</dbReference>
<evidence type="ECO:0000256" key="4">
    <source>
        <dbReference type="ARBA" id="ARBA00022723"/>
    </source>
</evidence>
<dbReference type="Pfam" id="PF00443">
    <property type="entry name" value="UCH"/>
    <property type="match status" value="1"/>
</dbReference>
<protein>
    <recommendedName>
        <fullName evidence="10">Ubiquitin carboxyl-terminal hydrolase 47</fullName>
        <ecNumber evidence="2">3.4.19.12</ecNumber>
    </recommendedName>
    <alternativeName>
        <fullName evidence="11">Ubiquitin thioesterase 47</fullName>
    </alternativeName>
    <alternativeName>
        <fullName evidence="12">Ubiquitin-specific-processing protease 47</fullName>
    </alternativeName>
</protein>
<evidence type="ECO:0000256" key="13">
    <source>
        <dbReference type="PROSITE-ProRule" id="PRU00322"/>
    </source>
</evidence>
<comment type="catalytic activity">
    <reaction evidence="1">
        <text>Thiol-dependent hydrolysis of ester, thioester, amide, peptide and isopeptide bonds formed by the C-terminal Gly of ubiquitin (a 76-residue protein attached to proteins as an intracellular targeting signal).</text>
        <dbReference type="EC" id="3.4.19.12"/>
    </reaction>
</comment>
<dbReference type="GO" id="GO:0004843">
    <property type="term" value="F:cysteine-type deubiquitinase activity"/>
    <property type="evidence" value="ECO:0007669"/>
    <property type="project" value="UniProtKB-EC"/>
</dbReference>
<accession>A0A5A8CP91</accession>
<dbReference type="GO" id="GO:0006508">
    <property type="term" value="P:proteolysis"/>
    <property type="evidence" value="ECO:0007669"/>
    <property type="project" value="UniProtKB-KW"/>
</dbReference>
<feature type="region of interest" description="Disordered" evidence="14">
    <location>
        <begin position="317"/>
        <end position="345"/>
    </location>
</feature>
<dbReference type="InterPro" id="IPR050164">
    <property type="entry name" value="Peptidase_C19"/>
</dbReference>
<dbReference type="GO" id="GO:0005829">
    <property type="term" value="C:cytosol"/>
    <property type="evidence" value="ECO:0007669"/>
    <property type="project" value="TreeGrafter"/>
</dbReference>
<dbReference type="Pfam" id="PF19718">
    <property type="entry name" value="USP47_C"/>
    <property type="match status" value="1"/>
</dbReference>
<feature type="compositionally biased region" description="Low complexity" evidence="14">
    <location>
        <begin position="620"/>
        <end position="647"/>
    </location>
</feature>
<proteinExistence type="predicted"/>
<evidence type="ECO:0000256" key="12">
    <source>
        <dbReference type="ARBA" id="ARBA00032453"/>
    </source>
</evidence>
<keyword evidence="9" id="KW-0862">Zinc</keyword>
<keyword evidence="6" id="KW-0833">Ubl conjugation pathway</keyword>
<evidence type="ECO:0000259" key="15">
    <source>
        <dbReference type="PROSITE" id="PS50199"/>
    </source>
</evidence>
<keyword evidence="3" id="KW-0645">Protease</keyword>
<evidence type="ECO:0000313" key="18">
    <source>
        <dbReference type="Proteomes" id="UP000323011"/>
    </source>
</evidence>
<dbReference type="SUPFAM" id="SSF54001">
    <property type="entry name" value="Cysteine proteinases"/>
    <property type="match status" value="1"/>
</dbReference>
<evidence type="ECO:0000256" key="6">
    <source>
        <dbReference type="ARBA" id="ARBA00022786"/>
    </source>
</evidence>
<feature type="region of interest" description="Disordered" evidence="14">
    <location>
        <begin position="610"/>
        <end position="668"/>
    </location>
</feature>
<dbReference type="Proteomes" id="UP000323011">
    <property type="component" value="Unassembled WGS sequence"/>
</dbReference>
<comment type="caution">
    <text evidence="17">The sequence shown here is derived from an EMBL/GenBank/DDBJ whole genome shotgun (WGS) entry which is preliminary data.</text>
</comment>
<evidence type="ECO:0000256" key="5">
    <source>
        <dbReference type="ARBA" id="ARBA00022771"/>
    </source>
</evidence>
<dbReference type="InterPro" id="IPR001876">
    <property type="entry name" value="Znf_RanBP2"/>
</dbReference>
<evidence type="ECO:0000313" key="17">
    <source>
        <dbReference type="EMBL" id="KAA0154905.1"/>
    </source>
</evidence>
<keyword evidence="18" id="KW-1185">Reference proteome</keyword>
<keyword evidence="7" id="KW-0378">Hydrolase</keyword>
<keyword evidence="5 13" id="KW-0863">Zinc-finger</keyword>
<keyword evidence="8" id="KW-0788">Thiol protease</keyword>
<dbReference type="PANTHER" id="PTHR24006:SF702">
    <property type="entry name" value="UBIQUITIN CARBOXYL-TERMINAL HYDROLASE 47"/>
    <property type="match status" value="1"/>
</dbReference>
<dbReference type="SUPFAM" id="SSF90209">
    <property type="entry name" value="Ran binding protein zinc finger-like"/>
    <property type="match status" value="1"/>
</dbReference>
<sequence length="1547" mass="159116">MAASEDGSIAPADLSLYRQLREAVESAVRKNGSQFFAGRPEAGPASLGGLLNQGATCYLNSLVQALFHSRPFRQLVYAWCYDESVHGAAEACIPLQLQRLFARLQLSKRAATSTKALTRSFGWTAADSFQQHDAQELLHLLVDALDTTADGDERRAKQDSGPCAPEPSPLRLACDALRGKVLDRLQCCVCGHSRSREDPYLDVELEVSGSGTAEAAVRRFHGAELLTGCDQWHCDSCGKRRDAVKSMTLSAAPPVLMLHLKRFGFDMATMRRAKLMDSFLFPAELRLGDIVAGALAERASEVESATDAARERLRQRLEAQAAGPSTPDTPDTPDGGAVDSPVAADGDDAAAGVQLPALHPTADEAVAAGVAGARYRLSSVLIHTGTAMGGHYFAYARPGEAFPFAAAHGLCAEAGGGDRAEAGWVELNDAGARLLAGDAALSLRRVMQAAVGGAAAGDAAAGDASSVGMVAGEAAAEAREEGGDAAAAAGAAAADSGAAAADSGAGGVAQAAPAAKPKPSVGVEGNAYLLVYARCDDASDAAPAAVQGRELPPDEVLKEVEAENAAWERLKRAFDVRTRLCRLQVRWPPVRNGDVAAACGGRGQAAHVGAAGAGARGDDSAAVSSPPRLGGVASGEAAADDGAAASGPPKDEADEDTNASGVEVPELETAMRATSVSPAADGGEARSAEAAVSGAVLEAPVSWTTARLLREVCRALGPDADAAAFVGRPGVSLAEAAELGLLRLRRWDAVGGRPTAVIGGDASDGTAAVSSLGLGAGSHVCLEGRREGEEWVPYDPQAMVLALVRWDPDAADAALGVAGDAEDSGAGGAGCAGDTPVATPAFTLEERLSVMSKDTVLVPGGAAATCGGLSAAVASSELGVPVSMQRLWAIDGDSARRLDPACDDVRAFGGDAASLWDLGLAPGARVIVEVVAPAEATDGAAAGRQAGFKAAFDAERSVIEIQFNLPSKPLEAAPEGVRWAADSTAMAPDFSERVLATKQDTLAELKRRIAAVLGPEVDPEDFHLARSARSREQLKDGRLLLGDSQRAQRGLPPRPGLGLVNGSVVHVRWGRQLRADEHMVSFLSFDPSQAKRSFAPLCSLPVCQDATVASVKRLLRDALVQQHADLAKAARDAAAEAPKAPPALSRLRLRDKTRTEAGKILRDSQRLGSALPRLGDGYEIAVQRLAEPETVSAGDLVVECRRWNPATFKLSPVTELVLDKHATLRDLRGIVARKFRVTAAAKAAAAGAGSREGPGLADTPSAASTGADSALPEGEVLAPWAVGLAKHTQFAAPLRGASAGESLTWMAAEAVTSWAEAWDSAGARGKDAAAAGDDAAAAAAAIIDAKAATARERFEAAVREERAIPLDEAELVAFGQPPKPEGAAQGGATRVTDSGCEPASPGAGAGGADSPVSSAAPKLPARGASLDVELDRDDAKVVAKPLALRDGVTLVIRDERSRLQAVRAGLKPPVKARAAASRRTGRSAGRGARATNTSGSAPRVRERGLAFRQGGPAESARQPRQWSCPVCTFEQTNPSDSCEMCGSPAPA</sequence>
<feature type="compositionally biased region" description="Low complexity" evidence="14">
    <location>
        <begin position="1398"/>
        <end position="1417"/>
    </location>
</feature>
<dbReference type="Gene3D" id="3.90.70.10">
    <property type="entry name" value="Cysteine proteinases"/>
    <property type="match status" value="1"/>
</dbReference>
<evidence type="ECO:0000256" key="8">
    <source>
        <dbReference type="ARBA" id="ARBA00022807"/>
    </source>
</evidence>
<dbReference type="InterPro" id="IPR028889">
    <property type="entry name" value="USP"/>
</dbReference>
<evidence type="ECO:0000256" key="7">
    <source>
        <dbReference type="ARBA" id="ARBA00022801"/>
    </source>
</evidence>
<name>A0A5A8CP91_CAFRO</name>
<evidence type="ECO:0000256" key="1">
    <source>
        <dbReference type="ARBA" id="ARBA00000707"/>
    </source>
</evidence>
<dbReference type="GO" id="GO:0005634">
    <property type="term" value="C:nucleus"/>
    <property type="evidence" value="ECO:0007669"/>
    <property type="project" value="TreeGrafter"/>
</dbReference>
<evidence type="ECO:0000256" key="9">
    <source>
        <dbReference type="ARBA" id="ARBA00022833"/>
    </source>
</evidence>
<feature type="region of interest" description="Disordered" evidence="14">
    <location>
        <begin position="1374"/>
        <end position="1418"/>
    </location>
</feature>
<dbReference type="InterPro" id="IPR045578">
    <property type="entry name" value="USP47_C"/>
</dbReference>
<dbReference type="EMBL" id="VLTN01000009">
    <property type="protein sequence ID" value="KAA0154905.1"/>
    <property type="molecule type" value="Genomic_DNA"/>
</dbReference>
<feature type="region of interest" description="Disordered" evidence="14">
    <location>
        <begin position="1470"/>
        <end position="1523"/>
    </location>
</feature>
<dbReference type="InterPro" id="IPR018200">
    <property type="entry name" value="USP_CS"/>
</dbReference>
<evidence type="ECO:0000256" key="11">
    <source>
        <dbReference type="ARBA" id="ARBA00029910"/>
    </source>
</evidence>
<dbReference type="PROSITE" id="PS00972">
    <property type="entry name" value="USP_1"/>
    <property type="match status" value="1"/>
</dbReference>
<feature type="compositionally biased region" description="Low complexity" evidence="14">
    <location>
        <begin position="318"/>
        <end position="345"/>
    </location>
</feature>
<dbReference type="InterPro" id="IPR038765">
    <property type="entry name" value="Papain-like_cys_pep_sf"/>
</dbReference>
<feature type="compositionally biased region" description="Low complexity" evidence="14">
    <location>
        <begin position="1472"/>
        <end position="1491"/>
    </location>
</feature>
<reference evidence="17 18" key="1">
    <citation type="submission" date="2019-07" db="EMBL/GenBank/DDBJ databases">
        <title>Genomes of Cafeteria roenbergensis.</title>
        <authorList>
            <person name="Fischer M.G."/>
            <person name="Hackl T."/>
            <person name="Roman M."/>
        </authorList>
    </citation>
    <scope>NUCLEOTIDE SEQUENCE [LARGE SCALE GENOMIC DNA]</scope>
    <source>
        <strain evidence="17 18">BVI</strain>
    </source>
</reference>
<evidence type="ECO:0000256" key="10">
    <source>
        <dbReference type="ARBA" id="ARBA00026136"/>
    </source>
</evidence>
<dbReference type="PANTHER" id="PTHR24006">
    <property type="entry name" value="UBIQUITIN CARBOXYL-TERMINAL HYDROLASE"/>
    <property type="match status" value="1"/>
</dbReference>
<organism evidence="17 18">
    <name type="scientific">Cafeteria roenbergensis</name>
    <name type="common">Marine flagellate</name>
    <dbReference type="NCBI Taxonomy" id="33653"/>
    <lineage>
        <taxon>Eukaryota</taxon>
        <taxon>Sar</taxon>
        <taxon>Stramenopiles</taxon>
        <taxon>Bigyra</taxon>
        <taxon>Opalozoa</taxon>
        <taxon>Bicosoecida</taxon>
        <taxon>Cafeteriaceae</taxon>
        <taxon>Cafeteria</taxon>
    </lineage>
</organism>
<dbReference type="InterPro" id="IPR001394">
    <property type="entry name" value="Peptidase_C19_UCH"/>
</dbReference>
<evidence type="ECO:0000256" key="14">
    <source>
        <dbReference type="SAM" id="MobiDB-lite"/>
    </source>
</evidence>
<dbReference type="OMA" id="HAFICHP"/>
<evidence type="ECO:0000259" key="16">
    <source>
        <dbReference type="PROSITE" id="PS50235"/>
    </source>
</evidence>
<gene>
    <name evidence="17" type="ORF">FNF29_02046</name>
</gene>
<feature type="domain" description="RanBP2-type" evidence="15">
    <location>
        <begin position="1518"/>
        <end position="1547"/>
    </location>
</feature>
<dbReference type="EC" id="3.4.19.12" evidence="2"/>
<dbReference type="GO" id="GO:0008270">
    <property type="term" value="F:zinc ion binding"/>
    <property type="evidence" value="ECO:0007669"/>
    <property type="project" value="UniProtKB-KW"/>
</dbReference>
<dbReference type="PROSITE" id="PS50235">
    <property type="entry name" value="USP_3"/>
    <property type="match status" value="1"/>
</dbReference>